<gene>
    <name evidence="1" type="primary">gb03147</name>
    <name evidence="1" type="ORF">PR202_gb03147</name>
</gene>
<accession>A0AAV5E0F6</accession>
<reference evidence="1" key="1">
    <citation type="journal article" date="2018" name="DNA Res.">
        <title>Multiple hybrid de novo genome assembly of finger millet, an orphan allotetraploid crop.</title>
        <authorList>
            <person name="Hatakeyama M."/>
            <person name="Aluri S."/>
            <person name="Balachadran M.T."/>
            <person name="Sivarajan S.R."/>
            <person name="Patrignani A."/>
            <person name="Gruter S."/>
            <person name="Poveda L."/>
            <person name="Shimizu-Inatsugi R."/>
            <person name="Baeten J."/>
            <person name="Francoijs K.J."/>
            <person name="Nataraja K.N."/>
            <person name="Reddy Y.A.N."/>
            <person name="Phadnis S."/>
            <person name="Ravikumar R.L."/>
            <person name="Schlapbach R."/>
            <person name="Sreeman S.M."/>
            <person name="Shimizu K.K."/>
        </authorList>
    </citation>
    <scope>NUCLEOTIDE SEQUENCE</scope>
</reference>
<evidence type="ECO:0000313" key="1">
    <source>
        <dbReference type="EMBL" id="GJN16187.1"/>
    </source>
</evidence>
<reference evidence="1" key="2">
    <citation type="submission" date="2021-12" db="EMBL/GenBank/DDBJ databases">
        <title>Resequencing data analysis of finger millet.</title>
        <authorList>
            <person name="Hatakeyama M."/>
            <person name="Aluri S."/>
            <person name="Balachadran M.T."/>
            <person name="Sivarajan S.R."/>
            <person name="Poveda L."/>
            <person name="Shimizu-Inatsugi R."/>
            <person name="Schlapbach R."/>
            <person name="Sreeman S.M."/>
            <person name="Shimizu K.K."/>
        </authorList>
    </citation>
    <scope>NUCLEOTIDE SEQUENCE</scope>
</reference>
<evidence type="ECO:0000313" key="2">
    <source>
        <dbReference type="Proteomes" id="UP001054889"/>
    </source>
</evidence>
<organism evidence="1 2">
    <name type="scientific">Eleusine coracana subsp. coracana</name>
    <dbReference type="NCBI Taxonomy" id="191504"/>
    <lineage>
        <taxon>Eukaryota</taxon>
        <taxon>Viridiplantae</taxon>
        <taxon>Streptophyta</taxon>
        <taxon>Embryophyta</taxon>
        <taxon>Tracheophyta</taxon>
        <taxon>Spermatophyta</taxon>
        <taxon>Magnoliopsida</taxon>
        <taxon>Liliopsida</taxon>
        <taxon>Poales</taxon>
        <taxon>Poaceae</taxon>
        <taxon>PACMAD clade</taxon>
        <taxon>Chloridoideae</taxon>
        <taxon>Cynodonteae</taxon>
        <taxon>Eleusininae</taxon>
        <taxon>Eleusine</taxon>
    </lineage>
</organism>
<proteinExistence type="predicted"/>
<comment type="caution">
    <text evidence="1">The sequence shown here is derived from an EMBL/GenBank/DDBJ whole genome shotgun (WGS) entry which is preliminary data.</text>
</comment>
<dbReference type="AlphaFoldDB" id="A0AAV5E0F6"/>
<keyword evidence="2" id="KW-1185">Reference proteome</keyword>
<name>A0AAV5E0F6_ELECO</name>
<dbReference type="Proteomes" id="UP001054889">
    <property type="component" value="Unassembled WGS sequence"/>
</dbReference>
<dbReference type="EMBL" id="BQKI01000072">
    <property type="protein sequence ID" value="GJN16187.1"/>
    <property type="molecule type" value="Genomic_DNA"/>
</dbReference>
<protein>
    <submittedName>
        <fullName evidence="1">Uncharacterized protein</fullName>
    </submittedName>
</protein>
<sequence>MTSMLIYLIMAIDFPQWVVKVVDKIRRWYLWRGREDAKGGHYLFACDTVYRPPGTRWPWNL</sequence>